<evidence type="ECO:0000256" key="1">
    <source>
        <dbReference type="SAM" id="Phobius"/>
    </source>
</evidence>
<keyword evidence="1" id="KW-0812">Transmembrane</keyword>
<accession>A0ABX3A6A1</accession>
<sequence length="272" mass="31276">MSLQSKLFEILLLVLFLTVTLFEATASLGVYSAVWFAYLISRVFFVGSPCKSPIQIVMLFLSAYVLGGYYSDLLGVSYFDVYSDVILINSYYSFVSILSAYIILMVIFIKENFSYINENYNTVVARVAGISNAKVIFVCLVFLSLGLLLWVQLIVNVGLVNLVLHGGRFAREQMSFFGNLYFQLLIIPLSIFLYYRARKEVWYRSVLIFLCIGFLWLPILMVGARQYFVLFLLPLLLFPMYTRRLMITLVCVFGAFFFDNTSGERRSWVFIG</sequence>
<dbReference type="RefSeq" id="WP_069312766.1">
    <property type="nucleotide sequence ID" value="NZ_MDTU01000001.1"/>
</dbReference>
<comment type="caution">
    <text evidence="2">The sequence shown here is derived from an EMBL/GenBank/DDBJ whole genome shotgun (WGS) entry which is preliminary data.</text>
</comment>
<protein>
    <submittedName>
        <fullName evidence="2">Uncharacterized protein</fullName>
    </submittedName>
</protein>
<reference evidence="2 3" key="1">
    <citation type="submission" date="2016-08" db="EMBL/GenBank/DDBJ databases">
        <title>Draft genome sequence of Candidatus Piscirickettsia litoralis, from seawater.</title>
        <authorList>
            <person name="Wan X."/>
            <person name="Lee A.J."/>
            <person name="Hou S."/>
            <person name="Donachie S.P."/>
        </authorList>
    </citation>
    <scope>NUCLEOTIDE SEQUENCE [LARGE SCALE GENOMIC DNA]</scope>
    <source>
        <strain evidence="2 3">Y2</strain>
    </source>
</reference>
<name>A0ABX3A6A1_9GAMM</name>
<evidence type="ECO:0000313" key="3">
    <source>
        <dbReference type="Proteomes" id="UP000094329"/>
    </source>
</evidence>
<keyword evidence="3" id="KW-1185">Reference proteome</keyword>
<feature type="transmembrane region" description="Helical" evidence="1">
    <location>
        <begin position="135"/>
        <end position="155"/>
    </location>
</feature>
<dbReference type="EMBL" id="MDTU01000001">
    <property type="protein sequence ID" value="ODN42970.1"/>
    <property type="molecule type" value="Genomic_DNA"/>
</dbReference>
<feature type="transmembrane region" description="Helical" evidence="1">
    <location>
        <begin position="175"/>
        <end position="195"/>
    </location>
</feature>
<keyword evidence="1" id="KW-1133">Transmembrane helix</keyword>
<feature type="transmembrane region" description="Helical" evidence="1">
    <location>
        <begin position="12"/>
        <end position="40"/>
    </location>
</feature>
<dbReference type="Proteomes" id="UP000094329">
    <property type="component" value="Unassembled WGS sequence"/>
</dbReference>
<gene>
    <name evidence="2" type="ORF">BGC07_08610</name>
</gene>
<feature type="transmembrane region" description="Helical" evidence="1">
    <location>
        <begin position="91"/>
        <end position="109"/>
    </location>
</feature>
<feature type="transmembrane region" description="Helical" evidence="1">
    <location>
        <begin position="240"/>
        <end position="258"/>
    </location>
</feature>
<proteinExistence type="predicted"/>
<organism evidence="2 3">
    <name type="scientific">Piscirickettsia litoralis</name>
    <dbReference type="NCBI Taxonomy" id="1891921"/>
    <lineage>
        <taxon>Bacteria</taxon>
        <taxon>Pseudomonadati</taxon>
        <taxon>Pseudomonadota</taxon>
        <taxon>Gammaproteobacteria</taxon>
        <taxon>Thiotrichales</taxon>
        <taxon>Piscirickettsiaceae</taxon>
        <taxon>Piscirickettsia</taxon>
    </lineage>
</organism>
<evidence type="ECO:0000313" key="2">
    <source>
        <dbReference type="EMBL" id="ODN42970.1"/>
    </source>
</evidence>
<feature type="transmembrane region" description="Helical" evidence="1">
    <location>
        <begin position="52"/>
        <end position="71"/>
    </location>
</feature>
<keyword evidence="1" id="KW-0472">Membrane</keyword>
<feature type="transmembrane region" description="Helical" evidence="1">
    <location>
        <begin position="207"/>
        <end position="228"/>
    </location>
</feature>